<name>A0ABW3DQB2_9ACTN</name>
<evidence type="ECO:0000313" key="2">
    <source>
        <dbReference type="Proteomes" id="UP001597024"/>
    </source>
</evidence>
<accession>A0ABW3DQB2</accession>
<organism evidence="1 2">
    <name type="scientific">Streptosporangium algeriense</name>
    <dbReference type="NCBI Taxonomy" id="1682748"/>
    <lineage>
        <taxon>Bacteria</taxon>
        <taxon>Bacillati</taxon>
        <taxon>Actinomycetota</taxon>
        <taxon>Actinomycetes</taxon>
        <taxon>Streptosporangiales</taxon>
        <taxon>Streptosporangiaceae</taxon>
        <taxon>Streptosporangium</taxon>
    </lineage>
</organism>
<dbReference type="EMBL" id="JBHTHX010000234">
    <property type="protein sequence ID" value="MFD0884828.1"/>
    <property type="molecule type" value="Genomic_DNA"/>
</dbReference>
<comment type="caution">
    <text evidence="1">The sequence shown here is derived from an EMBL/GenBank/DDBJ whole genome shotgun (WGS) entry which is preliminary data.</text>
</comment>
<dbReference type="Proteomes" id="UP001597024">
    <property type="component" value="Unassembled WGS sequence"/>
</dbReference>
<evidence type="ECO:0000313" key="1">
    <source>
        <dbReference type="EMBL" id="MFD0884828.1"/>
    </source>
</evidence>
<protein>
    <submittedName>
        <fullName evidence="1">Uncharacterized protein</fullName>
    </submittedName>
</protein>
<proteinExistence type="predicted"/>
<sequence>MPPISAGMVVLFQAGTYNSLSAMVTGGGVACLAPGARWTVTSFGVAPVGSIYVRGELDVQTLQALSNGFLLENEGTVSVSGIIQAGANSVLINHEGATWQGTGSQTLFGTASLTNEGTIDLVGSLTLAEQSSFTNIGDTTVGAFQNGSTTTNTGTITVIGSATTSGTLYNRCLADFRFGYESEGSTTNEGIILATGGTANRMGLYISGTYTSTATGVTSGSDFTIAVTGQMTGAGSYRFTGLTTVAGRAVGDPQIVFYDTSQTGNQIFDVVTGTVTNVVRAVVPPPDPSVLPAGCAAAGVDLSITKSVSPVS</sequence>
<keyword evidence="2" id="KW-1185">Reference proteome</keyword>
<reference evidence="2" key="1">
    <citation type="journal article" date="2019" name="Int. J. Syst. Evol. Microbiol.">
        <title>The Global Catalogue of Microorganisms (GCM) 10K type strain sequencing project: providing services to taxonomists for standard genome sequencing and annotation.</title>
        <authorList>
            <consortium name="The Broad Institute Genomics Platform"/>
            <consortium name="The Broad Institute Genome Sequencing Center for Infectious Disease"/>
            <person name="Wu L."/>
            <person name="Ma J."/>
        </authorList>
    </citation>
    <scope>NUCLEOTIDE SEQUENCE [LARGE SCALE GENOMIC DNA]</scope>
    <source>
        <strain evidence="2">CCUG 62974</strain>
    </source>
</reference>
<gene>
    <name evidence="1" type="ORF">ACFQ08_09735</name>
</gene>